<dbReference type="PANTHER" id="PTHR45339">
    <property type="entry name" value="HYBRID SIGNAL TRANSDUCTION HISTIDINE KINASE J"/>
    <property type="match status" value="1"/>
</dbReference>
<dbReference type="GO" id="GO:0000155">
    <property type="term" value="F:phosphorelay sensor kinase activity"/>
    <property type="evidence" value="ECO:0007669"/>
    <property type="project" value="InterPro"/>
</dbReference>
<dbReference type="Proteomes" id="UP000323632">
    <property type="component" value="Unassembled WGS sequence"/>
</dbReference>
<dbReference type="PROSITE" id="PS50109">
    <property type="entry name" value="HIS_KIN"/>
    <property type="match status" value="1"/>
</dbReference>
<feature type="domain" description="Histidine kinase" evidence="8">
    <location>
        <begin position="489"/>
        <end position="710"/>
    </location>
</feature>
<dbReference type="SMART" id="SM00388">
    <property type="entry name" value="HisKA"/>
    <property type="match status" value="1"/>
</dbReference>
<proteinExistence type="predicted"/>
<dbReference type="InterPro" id="IPR036890">
    <property type="entry name" value="HATPase_C_sf"/>
</dbReference>
<evidence type="ECO:0000256" key="4">
    <source>
        <dbReference type="ARBA" id="ARBA00023012"/>
    </source>
</evidence>
<keyword evidence="4" id="KW-0902">Two-component regulatory system</keyword>
<dbReference type="SUPFAM" id="SSF55781">
    <property type="entry name" value="GAF domain-like"/>
    <property type="match status" value="1"/>
</dbReference>
<evidence type="ECO:0000256" key="6">
    <source>
        <dbReference type="SAM" id="Coils"/>
    </source>
</evidence>
<evidence type="ECO:0000313" key="11">
    <source>
        <dbReference type="Proteomes" id="UP000323632"/>
    </source>
</evidence>
<keyword evidence="6" id="KW-0175">Coiled coil</keyword>
<keyword evidence="11" id="KW-1185">Reference proteome</keyword>
<dbReference type="SUPFAM" id="SSF47384">
    <property type="entry name" value="Homodimeric domain of signal transducing histidine kinase"/>
    <property type="match status" value="1"/>
</dbReference>
<feature type="domain" description="Response regulatory" evidence="9">
    <location>
        <begin position="738"/>
        <end position="850"/>
    </location>
</feature>
<dbReference type="Pfam" id="PF02518">
    <property type="entry name" value="HATPase_c"/>
    <property type="match status" value="1"/>
</dbReference>
<dbReference type="CDD" id="cd17546">
    <property type="entry name" value="REC_hyHK_CKI1_RcsC-like"/>
    <property type="match status" value="1"/>
</dbReference>
<dbReference type="PRINTS" id="PR00344">
    <property type="entry name" value="BCTRLSENSOR"/>
</dbReference>
<keyword evidence="7" id="KW-0472">Membrane</keyword>
<accession>A0A5M6CN85</accession>
<organism evidence="10 11">
    <name type="scientific">Taibaiella lutea</name>
    <dbReference type="NCBI Taxonomy" id="2608001"/>
    <lineage>
        <taxon>Bacteria</taxon>
        <taxon>Pseudomonadati</taxon>
        <taxon>Bacteroidota</taxon>
        <taxon>Chitinophagia</taxon>
        <taxon>Chitinophagales</taxon>
        <taxon>Chitinophagaceae</taxon>
        <taxon>Taibaiella</taxon>
    </lineage>
</organism>
<sequence length="1123" mass="126522">MTPYMNKFNFKSKLYIGIVSAIILVITMSTLFYYTNVKERLSESWVSHSIDVKSKLQEINTRLNDNAKINRAKRRYKDIDNIFQSNSNSDVFASVSELGLMVQDNKAQSANVVHLRSQITKIFDLWQSINLNEVRGDDVKEEAYFRQEIKIMDEIKVSIDDMDAYENMLLVRRRATNQQSMDINNAVTLIGSILILAVVLGLGYNITSEFGKRSKVELSLKDRMDDQAALSAQIALNNGVLVGVQKVMEASQKNKDVNSFLQTILDGIIDFTEITSGVIYLVNEADAKNKLAPAVSRGIAFESIKETNLDVLLAHQHGNDKPLVYVENIPAGFWHLSSATGKILPGTIVYIFVRFKERLLCVLELAFFQSPGERERAFLNMLPGAIAVRLSALQVTENRDQLMQELQEKQEILLNQQEELQQSNEELLHQTSVLQASEEELRVQEEELKQINTELEEKHDALELAKQAIDLKAAELEQSTKYKSEFLANMSHELRTPLNSILILANLLGDNKDRNLSDKQVEYARIIGNSGSDLLKLINDILDLSKIEAGKVDLSIEQVPVSSIVNHMKETFDVMSEMKKIRFSINVDPNAATVINTDIQRLEQILKNLLSNALKFTTEGGNVSLNIEMVNPNTISFKVTDSGIGIDPSKLELIFEAFKQEDGSTNRKYGGTGLGLSISRELTKMLKGTLTVESKLKEGSTFRLSLPLIIAEEAAKPAIQHKLPAGIEENRLSGEGKTILIIEDDPVFSNILKNYAEEKSYKTLIAVNGQEGLEMAKRHKPDAIILDLQMPIMNGWEVLKELRVDSELRSIPVHVISAMDEDKAPVNGIVEYVRKPVTIDELEHTFNHIGSYIAAVKHRLLIWSTANTNDATLKQLIVNLPDDVQFDQVSEINELIELGKQHHYDCILADISTSEGHFDNLQEIRENNLFAGTSLILLIDQEISPTDEMRLKKISEAIVMKSKEAHKRLKDELEIFMFHVNDHKPEEESSKEERPKDSNILDGKKVLVADDDMRNVFALVGLLENHKMEVITASNGLEALEMLEKEAKIDIVLMDIMMPEMDGYEAMRNIRSNKKYSDLPIIALTAKAMSNDRELCIEAGASDYMSKPINSQKLLSLIRIWLS</sequence>
<evidence type="ECO:0000259" key="9">
    <source>
        <dbReference type="PROSITE" id="PS50110"/>
    </source>
</evidence>
<dbReference type="InterPro" id="IPR004358">
    <property type="entry name" value="Sig_transdc_His_kin-like_C"/>
</dbReference>
<protein>
    <recommendedName>
        <fullName evidence="2">histidine kinase</fullName>
        <ecNumber evidence="2">2.7.13.3</ecNumber>
    </recommendedName>
</protein>
<dbReference type="CDD" id="cd00082">
    <property type="entry name" value="HisKA"/>
    <property type="match status" value="1"/>
</dbReference>
<dbReference type="InterPro" id="IPR001789">
    <property type="entry name" value="Sig_transdc_resp-reg_receiver"/>
</dbReference>
<dbReference type="Pfam" id="PF00072">
    <property type="entry name" value="Response_reg"/>
    <property type="match status" value="2"/>
</dbReference>
<name>A0A5M6CN85_9BACT</name>
<dbReference type="AlphaFoldDB" id="A0A5M6CN85"/>
<feature type="domain" description="Response regulatory" evidence="9">
    <location>
        <begin position="1005"/>
        <end position="1122"/>
    </location>
</feature>
<dbReference type="InterPro" id="IPR011006">
    <property type="entry name" value="CheY-like_superfamily"/>
</dbReference>
<keyword evidence="3 5" id="KW-0597">Phosphoprotein</keyword>
<evidence type="ECO:0000256" key="2">
    <source>
        <dbReference type="ARBA" id="ARBA00012438"/>
    </source>
</evidence>
<dbReference type="InterPro" id="IPR003661">
    <property type="entry name" value="HisK_dim/P_dom"/>
</dbReference>
<dbReference type="Gene3D" id="3.30.565.10">
    <property type="entry name" value="Histidine kinase-like ATPase, C-terminal domain"/>
    <property type="match status" value="1"/>
</dbReference>
<dbReference type="PANTHER" id="PTHR45339:SF1">
    <property type="entry name" value="HYBRID SIGNAL TRANSDUCTION HISTIDINE KINASE J"/>
    <property type="match status" value="1"/>
</dbReference>
<feature type="coiled-coil region" evidence="6">
    <location>
        <begin position="392"/>
        <end position="472"/>
    </location>
</feature>
<feature type="transmembrane region" description="Helical" evidence="7">
    <location>
        <begin position="183"/>
        <end position="204"/>
    </location>
</feature>
<feature type="modified residue" description="4-aspartylphosphate" evidence="5">
    <location>
        <position position="1055"/>
    </location>
</feature>
<dbReference type="SMART" id="SM00448">
    <property type="entry name" value="REC"/>
    <property type="match status" value="2"/>
</dbReference>
<dbReference type="InterPro" id="IPR003594">
    <property type="entry name" value="HATPase_dom"/>
</dbReference>
<dbReference type="Pfam" id="PF00512">
    <property type="entry name" value="HisKA"/>
    <property type="match status" value="1"/>
</dbReference>
<reference evidence="10 11" key="1">
    <citation type="submission" date="2019-09" db="EMBL/GenBank/DDBJ databases">
        <title>Genome sequence and assembly of Taibaiella sp.</title>
        <authorList>
            <person name="Chhetri G."/>
        </authorList>
    </citation>
    <scope>NUCLEOTIDE SEQUENCE [LARGE SCALE GENOMIC DNA]</scope>
    <source>
        <strain evidence="10 11">KVB11</strain>
    </source>
</reference>
<evidence type="ECO:0000256" key="3">
    <source>
        <dbReference type="ARBA" id="ARBA00022553"/>
    </source>
</evidence>
<comment type="catalytic activity">
    <reaction evidence="1">
        <text>ATP + protein L-histidine = ADP + protein N-phospho-L-histidine.</text>
        <dbReference type="EC" id="2.7.13.3"/>
    </reaction>
</comment>
<dbReference type="Gene3D" id="1.10.287.130">
    <property type="match status" value="1"/>
</dbReference>
<dbReference type="SMART" id="SM00387">
    <property type="entry name" value="HATPase_c"/>
    <property type="match status" value="1"/>
</dbReference>
<keyword evidence="7" id="KW-1133">Transmembrane helix</keyword>
<dbReference type="Gene3D" id="3.40.50.2300">
    <property type="match status" value="2"/>
</dbReference>
<comment type="caution">
    <text evidence="10">The sequence shown here is derived from an EMBL/GenBank/DDBJ whole genome shotgun (WGS) entry which is preliminary data.</text>
</comment>
<feature type="transmembrane region" description="Helical" evidence="7">
    <location>
        <begin position="14"/>
        <end position="34"/>
    </location>
</feature>
<dbReference type="CDD" id="cd16922">
    <property type="entry name" value="HATPase_EvgS-ArcB-TorS-like"/>
    <property type="match status" value="1"/>
</dbReference>
<dbReference type="EMBL" id="VWSH01000001">
    <property type="protein sequence ID" value="KAA5536466.1"/>
    <property type="molecule type" value="Genomic_DNA"/>
</dbReference>
<dbReference type="SUPFAM" id="SSF52172">
    <property type="entry name" value="CheY-like"/>
    <property type="match status" value="2"/>
</dbReference>
<dbReference type="InterPro" id="IPR005467">
    <property type="entry name" value="His_kinase_dom"/>
</dbReference>
<dbReference type="InterPro" id="IPR036097">
    <property type="entry name" value="HisK_dim/P_sf"/>
</dbReference>
<evidence type="ECO:0000256" key="1">
    <source>
        <dbReference type="ARBA" id="ARBA00000085"/>
    </source>
</evidence>
<gene>
    <name evidence="10" type="ORF">F0919_02015</name>
</gene>
<evidence type="ECO:0000259" key="8">
    <source>
        <dbReference type="PROSITE" id="PS50109"/>
    </source>
</evidence>
<dbReference type="PROSITE" id="PS50110">
    <property type="entry name" value="RESPONSE_REGULATORY"/>
    <property type="match status" value="2"/>
</dbReference>
<evidence type="ECO:0000313" key="10">
    <source>
        <dbReference type="EMBL" id="KAA5536466.1"/>
    </source>
</evidence>
<evidence type="ECO:0000256" key="5">
    <source>
        <dbReference type="PROSITE-ProRule" id="PRU00169"/>
    </source>
</evidence>
<dbReference type="FunFam" id="3.30.565.10:FF:000010">
    <property type="entry name" value="Sensor histidine kinase RcsC"/>
    <property type="match status" value="1"/>
</dbReference>
<feature type="modified residue" description="4-aspartylphosphate" evidence="5">
    <location>
        <position position="787"/>
    </location>
</feature>
<evidence type="ECO:0000256" key="7">
    <source>
        <dbReference type="SAM" id="Phobius"/>
    </source>
</evidence>
<keyword evidence="7" id="KW-0812">Transmembrane</keyword>
<dbReference type="SUPFAM" id="SSF55874">
    <property type="entry name" value="ATPase domain of HSP90 chaperone/DNA topoisomerase II/histidine kinase"/>
    <property type="match status" value="1"/>
</dbReference>
<dbReference type="EC" id="2.7.13.3" evidence="2"/>